<dbReference type="PROSITE" id="PS50088">
    <property type="entry name" value="ANK_REPEAT"/>
    <property type="match status" value="1"/>
</dbReference>
<dbReference type="Pfam" id="PF12796">
    <property type="entry name" value="Ank_2"/>
    <property type="match status" value="1"/>
</dbReference>
<dbReference type="EMBL" id="LAZR01004149">
    <property type="protein sequence ID" value="KKN11305.1"/>
    <property type="molecule type" value="Genomic_DNA"/>
</dbReference>
<dbReference type="PANTHER" id="PTHR24189">
    <property type="entry name" value="MYOTROPHIN"/>
    <property type="match status" value="1"/>
</dbReference>
<evidence type="ECO:0000256" key="2">
    <source>
        <dbReference type="ARBA" id="ARBA00023043"/>
    </source>
</evidence>
<dbReference type="InterPro" id="IPR050745">
    <property type="entry name" value="Multifunctional_regulatory"/>
</dbReference>
<evidence type="ECO:0000256" key="1">
    <source>
        <dbReference type="ARBA" id="ARBA00022737"/>
    </source>
</evidence>
<comment type="caution">
    <text evidence="3">The sequence shown here is derived from an EMBL/GenBank/DDBJ whole genome shotgun (WGS) entry which is preliminary data.</text>
</comment>
<name>A0A0F9MVK0_9ZZZZ</name>
<reference evidence="3" key="1">
    <citation type="journal article" date="2015" name="Nature">
        <title>Complex archaea that bridge the gap between prokaryotes and eukaryotes.</title>
        <authorList>
            <person name="Spang A."/>
            <person name="Saw J.H."/>
            <person name="Jorgensen S.L."/>
            <person name="Zaremba-Niedzwiedzka K."/>
            <person name="Martijn J."/>
            <person name="Lind A.E."/>
            <person name="van Eijk R."/>
            <person name="Schleper C."/>
            <person name="Guy L."/>
            <person name="Ettema T.J."/>
        </authorList>
    </citation>
    <scope>NUCLEOTIDE SEQUENCE</scope>
</reference>
<keyword evidence="1" id="KW-0677">Repeat</keyword>
<organism evidence="3">
    <name type="scientific">marine sediment metagenome</name>
    <dbReference type="NCBI Taxonomy" id="412755"/>
    <lineage>
        <taxon>unclassified sequences</taxon>
        <taxon>metagenomes</taxon>
        <taxon>ecological metagenomes</taxon>
    </lineage>
</organism>
<dbReference type="PANTHER" id="PTHR24189:SF50">
    <property type="entry name" value="ANKYRIN REPEAT AND SOCS BOX PROTEIN 2"/>
    <property type="match status" value="1"/>
</dbReference>
<sequence length="297" mass="32624">MKRILLTIFCCYLAISSLAKGPEDSICTNQEENAISYQAFMLNSLVITEHPASPEEMLHKAILNDSPEEIIEALNGGANINQGKDGKPPILLAVLLKKSNAIESLVQCGANVDVSYAGYSLVLHAVRLYDIRSALVLVKTGSKFSGYIDDIKRNVMDYVVGGGSGGNDPLYLEFIQELINRGYNIHSSHWNTNIFYCLLRKGGGSTEVIKLFLNNDVDPNQIIDTSQLITGSSWTPLMLAVSSGDKETIEILISAGADLNSQANPYPHRNGPHTPLSFAIEYKKDMIEFLIEKDFPL</sequence>
<dbReference type="PROSITE" id="PS50297">
    <property type="entry name" value="ANK_REP_REGION"/>
    <property type="match status" value="1"/>
</dbReference>
<dbReference type="SMART" id="SM00248">
    <property type="entry name" value="ANK"/>
    <property type="match status" value="5"/>
</dbReference>
<keyword evidence="2" id="KW-0040">ANK repeat</keyword>
<protein>
    <submittedName>
        <fullName evidence="3">Uncharacterized protein</fullName>
    </submittedName>
</protein>
<evidence type="ECO:0000313" key="3">
    <source>
        <dbReference type="EMBL" id="KKN11305.1"/>
    </source>
</evidence>
<accession>A0A0F9MVK0</accession>
<dbReference type="InterPro" id="IPR036770">
    <property type="entry name" value="Ankyrin_rpt-contain_sf"/>
</dbReference>
<dbReference type="Gene3D" id="1.25.40.20">
    <property type="entry name" value="Ankyrin repeat-containing domain"/>
    <property type="match status" value="2"/>
</dbReference>
<proteinExistence type="predicted"/>
<dbReference type="AlphaFoldDB" id="A0A0F9MVK0"/>
<dbReference type="SUPFAM" id="SSF48403">
    <property type="entry name" value="Ankyrin repeat"/>
    <property type="match status" value="1"/>
</dbReference>
<dbReference type="InterPro" id="IPR002110">
    <property type="entry name" value="Ankyrin_rpt"/>
</dbReference>
<gene>
    <name evidence="3" type="ORF">LCGC14_1027860</name>
</gene>